<feature type="compositionally biased region" description="Acidic residues" evidence="11">
    <location>
        <begin position="1"/>
        <end position="33"/>
    </location>
</feature>
<keyword evidence="5" id="KW-0813">Transport</keyword>
<evidence type="ECO:0000256" key="8">
    <source>
        <dbReference type="ARBA" id="ARBA00022927"/>
    </source>
</evidence>
<dbReference type="OrthoDB" id="20573at2759"/>
<proteinExistence type="inferred from homology"/>
<dbReference type="KEGG" id="egr:104436285"/>
<name>A0A059CMP0_EUCGR</name>
<dbReference type="AlphaFoldDB" id="A0A059CMP0"/>
<keyword evidence="7" id="KW-0694">RNA-binding</keyword>
<dbReference type="InterPro" id="IPR038092">
    <property type="entry name" value="PHAX_RNA-binding_sf"/>
</dbReference>
<evidence type="ECO:0000256" key="9">
    <source>
        <dbReference type="ARBA" id="ARBA00023242"/>
    </source>
</evidence>
<feature type="compositionally biased region" description="Basic and acidic residues" evidence="11">
    <location>
        <begin position="34"/>
        <end position="43"/>
    </location>
</feature>
<feature type="compositionally biased region" description="Basic and acidic residues" evidence="11">
    <location>
        <begin position="230"/>
        <end position="242"/>
    </location>
</feature>
<evidence type="ECO:0000256" key="7">
    <source>
        <dbReference type="ARBA" id="ARBA00022884"/>
    </source>
</evidence>
<dbReference type="EMBL" id="KK198755">
    <property type="protein sequence ID" value="KCW79205.1"/>
    <property type="molecule type" value="Genomic_DNA"/>
</dbReference>
<keyword evidence="8" id="KW-0653">Protein transport</keyword>
<dbReference type="FunCoup" id="A0A059CMP0">
    <property type="interactions" value="1181"/>
</dbReference>
<dbReference type="eggNOG" id="KOG3948">
    <property type="taxonomic scope" value="Eukaryota"/>
</dbReference>
<feature type="region of interest" description="Disordered" evidence="11">
    <location>
        <begin position="1"/>
        <end position="89"/>
    </location>
</feature>
<evidence type="ECO:0000256" key="6">
    <source>
        <dbReference type="ARBA" id="ARBA00022490"/>
    </source>
</evidence>
<evidence type="ECO:0000256" key="5">
    <source>
        <dbReference type="ARBA" id="ARBA00022448"/>
    </source>
</evidence>
<reference evidence="13" key="1">
    <citation type="submission" date="2013-07" db="EMBL/GenBank/DDBJ databases">
        <title>The genome of Eucalyptus grandis.</title>
        <authorList>
            <person name="Schmutz J."/>
            <person name="Hayes R."/>
            <person name="Myburg A."/>
            <person name="Tuskan G."/>
            <person name="Grattapaglia D."/>
            <person name="Rokhsar D.S."/>
        </authorList>
    </citation>
    <scope>NUCLEOTIDE SEQUENCE</scope>
    <source>
        <tissue evidence="13">Leaf extractions</tissue>
    </source>
</reference>
<dbReference type="InParanoid" id="A0A059CMP0"/>
<dbReference type="PANTHER" id="PTHR13135:SF0">
    <property type="entry name" value="PHOSPHORYLATED ADAPTER RNA EXPORT PROTEIN"/>
    <property type="match status" value="1"/>
</dbReference>
<evidence type="ECO:0000259" key="12">
    <source>
        <dbReference type="Pfam" id="PF10258"/>
    </source>
</evidence>
<feature type="region of interest" description="Disordered" evidence="11">
    <location>
        <begin position="180"/>
        <end position="259"/>
    </location>
</feature>
<evidence type="ECO:0000256" key="11">
    <source>
        <dbReference type="SAM" id="MobiDB-lite"/>
    </source>
</evidence>
<dbReference type="PANTHER" id="PTHR13135">
    <property type="entry name" value="CYTOSOLIC RESINIFERATOXIN BINDING PROTEIN RBP-26"/>
    <property type="match status" value="1"/>
</dbReference>
<keyword evidence="9" id="KW-0539">Nucleus</keyword>
<feature type="compositionally biased region" description="Basic residues" evidence="11">
    <location>
        <begin position="65"/>
        <end position="81"/>
    </location>
</feature>
<protein>
    <recommendedName>
        <fullName evidence="4">Phosphorylated adapter RNA export protein</fullName>
    </recommendedName>
    <alternativeName>
        <fullName evidence="10">RNA U small nuclear RNA export adapter protein</fullName>
    </alternativeName>
</protein>
<sequence>MEGESVLDAIYEEDDDFDNGGDVEMVDVEEGELVDGRDARSDPARPGGDGGGAAEDSKGDEQSRNRRRRANKKKNRKRKRGAPAGDGSNFTDINRFVLDTCRRLREKKSYMVYTAVGCLGVSALSDLVKEVDAIQACGGQMTADGKRQRTGGGVLWSIIKAREPNAYREIMKRAREFEKQFKPHNIQQGRQEEAPPDGPTKVSPERSSVSTPDGFPTMPELQNADQQSAGEEKRQSVKERIRVPVSYEDILDDPDDGSG</sequence>
<comment type="similarity">
    <text evidence="3">Belongs to the PHAX family.</text>
</comment>
<feature type="domain" description="Phosphorylated adapter RNA export protein RNA-binding" evidence="12">
    <location>
        <begin position="97"/>
        <end position="176"/>
    </location>
</feature>
<dbReference type="GO" id="GO:0015031">
    <property type="term" value="P:protein transport"/>
    <property type="evidence" value="ECO:0007669"/>
    <property type="project" value="UniProtKB-KW"/>
</dbReference>
<keyword evidence="6" id="KW-0963">Cytoplasm</keyword>
<gene>
    <name evidence="13" type="ORF">EUGRSUZ_C00634</name>
</gene>
<comment type="subcellular location">
    <subcellularLocation>
        <location evidence="2">Cytoplasm</location>
    </subcellularLocation>
    <subcellularLocation>
        <location evidence="1">Nucleus</location>
    </subcellularLocation>
</comment>
<evidence type="ECO:0000256" key="4">
    <source>
        <dbReference type="ARBA" id="ARBA00016856"/>
    </source>
</evidence>
<accession>A0A059CMP0</accession>
<dbReference type="Gene3D" id="1.10.10.1440">
    <property type="entry name" value="PHAX RNA-binding domain"/>
    <property type="match status" value="1"/>
</dbReference>
<dbReference type="InterPro" id="IPR019385">
    <property type="entry name" value="PHAX_RNA-binding_domain"/>
</dbReference>
<dbReference type="OMA" id="MEGEHNI"/>
<dbReference type="Pfam" id="PF10258">
    <property type="entry name" value="PHAX_RNA-bd"/>
    <property type="match status" value="1"/>
</dbReference>
<evidence type="ECO:0000256" key="10">
    <source>
        <dbReference type="ARBA" id="ARBA00030834"/>
    </source>
</evidence>
<evidence type="ECO:0000256" key="3">
    <source>
        <dbReference type="ARBA" id="ARBA00006094"/>
    </source>
</evidence>
<dbReference type="InterPro" id="IPR039047">
    <property type="entry name" value="PHAX"/>
</dbReference>
<evidence type="ECO:0000256" key="2">
    <source>
        <dbReference type="ARBA" id="ARBA00004496"/>
    </source>
</evidence>
<dbReference type="GO" id="GO:0005737">
    <property type="term" value="C:cytoplasm"/>
    <property type="evidence" value="ECO:0007669"/>
    <property type="project" value="UniProtKB-SubCell"/>
</dbReference>
<dbReference type="STRING" id="71139.A0A059CMP0"/>
<dbReference type="GO" id="GO:0006408">
    <property type="term" value="P:snRNA export from nucleus"/>
    <property type="evidence" value="ECO:0007669"/>
    <property type="project" value="InterPro"/>
</dbReference>
<evidence type="ECO:0000256" key="1">
    <source>
        <dbReference type="ARBA" id="ARBA00004123"/>
    </source>
</evidence>
<feature type="compositionally biased region" description="Acidic residues" evidence="11">
    <location>
        <begin position="249"/>
        <end position="259"/>
    </location>
</feature>
<dbReference type="GO" id="GO:0003723">
    <property type="term" value="F:RNA binding"/>
    <property type="evidence" value="ECO:0007669"/>
    <property type="project" value="UniProtKB-KW"/>
</dbReference>
<evidence type="ECO:0000313" key="13">
    <source>
        <dbReference type="EMBL" id="KCW79205.1"/>
    </source>
</evidence>
<organism evidence="13">
    <name type="scientific">Eucalyptus grandis</name>
    <name type="common">Flooded gum</name>
    <dbReference type="NCBI Taxonomy" id="71139"/>
    <lineage>
        <taxon>Eukaryota</taxon>
        <taxon>Viridiplantae</taxon>
        <taxon>Streptophyta</taxon>
        <taxon>Embryophyta</taxon>
        <taxon>Tracheophyta</taxon>
        <taxon>Spermatophyta</taxon>
        <taxon>Magnoliopsida</taxon>
        <taxon>eudicotyledons</taxon>
        <taxon>Gunneridae</taxon>
        <taxon>Pentapetalae</taxon>
        <taxon>rosids</taxon>
        <taxon>malvids</taxon>
        <taxon>Myrtales</taxon>
        <taxon>Myrtaceae</taxon>
        <taxon>Myrtoideae</taxon>
        <taxon>Eucalypteae</taxon>
        <taxon>Eucalyptus</taxon>
    </lineage>
</organism>
<dbReference type="GO" id="GO:0005634">
    <property type="term" value="C:nucleus"/>
    <property type="evidence" value="ECO:0007669"/>
    <property type="project" value="UniProtKB-SubCell"/>
</dbReference>
<dbReference type="Gramene" id="KCW79205">
    <property type="protein sequence ID" value="KCW79205"/>
    <property type="gene ID" value="EUGRSUZ_C00634"/>
</dbReference>
<feature type="compositionally biased region" description="Basic and acidic residues" evidence="11">
    <location>
        <begin position="55"/>
        <end position="64"/>
    </location>
</feature>